<sequence length="386" mass="41063">MKKALFALSLGTFALGITEYVMMAILSEVASSLSISIPQAGHLISAYALGVAVGAPLLIVGYRFKPKSVLLFLALVMFAGAVLSVLAPNYWLFLVARFISGLPHGAYFGVASIVAVHLAPEDKKGKAVSTMIAGMTVANLMGVPVSSWLCSTWSWRFPFLITSICALLVLCSIWRWVPNMDRLPVTGFKGQFRFLSTSAPWLILTATLLGNGGVFCWYSYISPLLSQESGFALTQVPMLMIAAGAGMVLGNILSGVLSDRYSAYRVAPATQLLAVVGLILIFFLADYGWLSVVLMVVVAGCLFAVSGPEQFLILRHAPGGEMLGGACVQMAFNLGNALGAFVGGLPISFGCTPRYTALAGIPFCLLGFVCLMLLYRKSTKTALSHS</sequence>
<dbReference type="EMBL" id="JADYTN010000003">
    <property type="protein sequence ID" value="MCF2562883.1"/>
    <property type="molecule type" value="Genomic_DNA"/>
</dbReference>
<organism evidence="8 9">
    <name type="scientific">Xylanibacter brevis</name>
    <dbReference type="NCBI Taxonomy" id="83231"/>
    <lineage>
        <taxon>Bacteria</taxon>
        <taxon>Pseudomonadati</taxon>
        <taxon>Bacteroidota</taxon>
        <taxon>Bacteroidia</taxon>
        <taxon>Bacteroidales</taxon>
        <taxon>Prevotellaceae</taxon>
        <taxon>Xylanibacter</taxon>
    </lineage>
</organism>
<dbReference type="RefSeq" id="WP_094440438.1">
    <property type="nucleotide sequence ID" value="NZ_JADYTN010000003.1"/>
</dbReference>
<comment type="subcellular location">
    <subcellularLocation>
        <location evidence="1">Cell membrane</location>
        <topology evidence="1">Multi-pass membrane protein</topology>
    </subcellularLocation>
</comment>
<accession>A0ABS9CCP4</accession>
<feature type="transmembrane region" description="Helical" evidence="6">
    <location>
        <begin position="155"/>
        <end position="177"/>
    </location>
</feature>
<feature type="transmembrane region" description="Helical" evidence="6">
    <location>
        <begin position="326"/>
        <end position="349"/>
    </location>
</feature>
<dbReference type="Gene3D" id="1.20.1250.20">
    <property type="entry name" value="MFS general substrate transporter like domains"/>
    <property type="match status" value="2"/>
</dbReference>
<evidence type="ECO:0000313" key="9">
    <source>
        <dbReference type="Proteomes" id="UP001200470"/>
    </source>
</evidence>
<dbReference type="InterPro" id="IPR020846">
    <property type="entry name" value="MFS_dom"/>
</dbReference>
<evidence type="ECO:0000256" key="5">
    <source>
        <dbReference type="ARBA" id="ARBA00023136"/>
    </source>
</evidence>
<evidence type="ECO:0000256" key="1">
    <source>
        <dbReference type="ARBA" id="ARBA00004651"/>
    </source>
</evidence>
<feature type="transmembrane region" description="Helical" evidence="6">
    <location>
        <begin position="266"/>
        <end position="285"/>
    </location>
</feature>
<evidence type="ECO:0000259" key="7">
    <source>
        <dbReference type="PROSITE" id="PS50850"/>
    </source>
</evidence>
<feature type="transmembrane region" description="Helical" evidence="6">
    <location>
        <begin position="131"/>
        <end position="149"/>
    </location>
</feature>
<dbReference type="Pfam" id="PF07690">
    <property type="entry name" value="MFS_1"/>
    <property type="match status" value="1"/>
</dbReference>
<feature type="transmembrane region" description="Helical" evidence="6">
    <location>
        <begin position="355"/>
        <end position="375"/>
    </location>
</feature>
<feature type="transmembrane region" description="Helical" evidence="6">
    <location>
        <begin position="291"/>
        <end position="314"/>
    </location>
</feature>
<dbReference type="PANTHER" id="PTHR43124:SF6">
    <property type="entry name" value="TRANSPORTER ARAJ-RELATED"/>
    <property type="match status" value="1"/>
</dbReference>
<feature type="domain" description="Major facilitator superfamily (MFS) profile" evidence="7">
    <location>
        <begin position="4"/>
        <end position="379"/>
    </location>
</feature>
<protein>
    <submittedName>
        <fullName evidence="8">MFS transporter</fullName>
    </submittedName>
</protein>
<proteinExistence type="predicted"/>
<feature type="transmembrane region" description="Helical" evidence="6">
    <location>
        <begin position="232"/>
        <end position="254"/>
    </location>
</feature>
<feature type="transmembrane region" description="Helical" evidence="6">
    <location>
        <begin position="44"/>
        <end position="62"/>
    </location>
</feature>
<evidence type="ECO:0000256" key="3">
    <source>
        <dbReference type="ARBA" id="ARBA00022692"/>
    </source>
</evidence>
<dbReference type="InterPro" id="IPR036259">
    <property type="entry name" value="MFS_trans_sf"/>
</dbReference>
<reference evidence="8 9" key="1">
    <citation type="submission" date="2020-12" db="EMBL/GenBank/DDBJ databases">
        <title>Whole genome sequences of gut porcine anaerobes.</title>
        <authorList>
            <person name="Kubasova T."/>
            <person name="Jahodarova E."/>
            <person name="Rychlik I."/>
        </authorList>
    </citation>
    <scope>NUCLEOTIDE SEQUENCE [LARGE SCALE GENOMIC DNA]</scope>
    <source>
        <strain evidence="8 9">An925</strain>
    </source>
</reference>
<evidence type="ECO:0000256" key="6">
    <source>
        <dbReference type="SAM" id="Phobius"/>
    </source>
</evidence>
<dbReference type="CDD" id="cd17324">
    <property type="entry name" value="MFS_NepI_like"/>
    <property type="match status" value="1"/>
</dbReference>
<evidence type="ECO:0000256" key="2">
    <source>
        <dbReference type="ARBA" id="ARBA00022475"/>
    </source>
</evidence>
<keyword evidence="2" id="KW-1003">Cell membrane</keyword>
<keyword evidence="4 6" id="KW-1133">Transmembrane helix</keyword>
<dbReference type="PROSITE" id="PS50850">
    <property type="entry name" value="MFS"/>
    <property type="match status" value="1"/>
</dbReference>
<feature type="transmembrane region" description="Helical" evidence="6">
    <location>
        <begin position="98"/>
        <end position="119"/>
    </location>
</feature>
<keyword evidence="9" id="KW-1185">Reference proteome</keyword>
<feature type="transmembrane region" description="Helical" evidence="6">
    <location>
        <begin position="69"/>
        <end position="92"/>
    </location>
</feature>
<name>A0ABS9CCP4_9BACT</name>
<feature type="transmembrane region" description="Helical" evidence="6">
    <location>
        <begin position="198"/>
        <end position="220"/>
    </location>
</feature>
<evidence type="ECO:0000313" key="8">
    <source>
        <dbReference type="EMBL" id="MCF2562883.1"/>
    </source>
</evidence>
<dbReference type="PANTHER" id="PTHR43124">
    <property type="entry name" value="PURINE EFFLUX PUMP PBUE"/>
    <property type="match status" value="1"/>
</dbReference>
<dbReference type="InterPro" id="IPR011701">
    <property type="entry name" value="MFS"/>
</dbReference>
<dbReference type="SUPFAM" id="SSF103473">
    <property type="entry name" value="MFS general substrate transporter"/>
    <property type="match status" value="1"/>
</dbReference>
<keyword evidence="3 6" id="KW-0812">Transmembrane</keyword>
<gene>
    <name evidence="8" type="ORF">I6E12_01960</name>
</gene>
<dbReference type="Proteomes" id="UP001200470">
    <property type="component" value="Unassembled WGS sequence"/>
</dbReference>
<comment type="caution">
    <text evidence="8">The sequence shown here is derived from an EMBL/GenBank/DDBJ whole genome shotgun (WGS) entry which is preliminary data.</text>
</comment>
<keyword evidence="5 6" id="KW-0472">Membrane</keyword>
<dbReference type="InterPro" id="IPR050189">
    <property type="entry name" value="MFS_Efflux_Transporters"/>
</dbReference>
<evidence type="ECO:0000256" key="4">
    <source>
        <dbReference type="ARBA" id="ARBA00022989"/>
    </source>
</evidence>